<dbReference type="InterPro" id="IPR000055">
    <property type="entry name" value="Restrct_endonuc_typeI_TRD"/>
</dbReference>
<evidence type="ECO:0000259" key="4">
    <source>
        <dbReference type="Pfam" id="PF01420"/>
    </source>
</evidence>
<dbReference type="InterPro" id="IPR052021">
    <property type="entry name" value="Type-I_RS_S_subunit"/>
</dbReference>
<evidence type="ECO:0000313" key="5">
    <source>
        <dbReference type="EMBL" id="ENY70141.1"/>
    </source>
</evidence>
<dbReference type="AlphaFoldDB" id="N9VFJ4"/>
<dbReference type="STRING" id="1188235.MBVG_1340"/>
<name>N9VFJ4_9BACT</name>
<dbReference type="Gene3D" id="1.10.287.1120">
    <property type="entry name" value="Bipartite methylase S protein"/>
    <property type="match status" value="1"/>
</dbReference>
<protein>
    <submittedName>
        <fullName evidence="5">Type I restriction modification system specificity (S) subunit, HsdS</fullName>
    </submittedName>
</protein>
<evidence type="ECO:0000313" key="6">
    <source>
        <dbReference type="Proteomes" id="UP000013220"/>
    </source>
</evidence>
<dbReference type="GO" id="GO:0009307">
    <property type="term" value="P:DNA restriction-modification system"/>
    <property type="evidence" value="ECO:0007669"/>
    <property type="project" value="UniProtKB-KW"/>
</dbReference>
<dbReference type="Proteomes" id="UP000013220">
    <property type="component" value="Unassembled WGS sequence"/>
</dbReference>
<dbReference type="Pfam" id="PF01420">
    <property type="entry name" value="Methylase_S"/>
    <property type="match status" value="1"/>
</dbReference>
<keyword evidence="6" id="KW-1185">Reference proteome</keyword>
<dbReference type="PANTHER" id="PTHR30408:SF12">
    <property type="entry name" value="TYPE I RESTRICTION ENZYME MJAVIII SPECIFICITY SUBUNIT"/>
    <property type="match status" value="1"/>
</dbReference>
<dbReference type="SUPFAM" id="SSF116734">
    <property type="entry name" value="DNA methylase specificity domain"/>
    <property type="match status" value="1"/>
</dbReference>
<dbReference type="PANTHER" id="PTHR30408">
    <property type="entry name" value="TYPE-1 RESTRICTION ENZYME ECOKI SPECIFICITY PROTEIN"/>
    <property type="match status" value="1"/>
</dbReference>
<reference evidence="5 6" key="1">
    <citation type="journal article" date="2013" name="Genome Announc.">
        <title>Draft Genome Sequences of Mycoplasma alkalescens, Mycoplasma arginini, and Mycoplasma bovigenitalium, Three Species with Equivocal Pathogenic Status for Cattle.</title>
        <authorList>
            <person name="Manso-Silvan L."/>
            <person name="Tardy F."/>
            <person name="Baranowski E."/>
            <person name="Barre A."/>
            <person name="Blanchard A."/>
            <person name="Breton M."/>
            <person name="Couture C."/>
            <person name="Citti C."/>
            <person name="Dordet-Frisoni E."/>
            <person name="Dupuy V."/>
            <person name="Gaurivaud P."/>
            <person name="Jacob D."/>
            <person name="Lemaitre C."/>
            <person name="Nikolski M."/>
            <person name="Nouvel L.X."/>
            <person name="Poumarat F."/>
            <person name="Thebault P."/>
            <person name="Theil S."/>
            <person name="Thiaucourt F."/>
            <person name="Sirand-Pugnet P."/>
        </authorList>
    </citation>
    <scope>NUCLEOTIDE SEQUENCE [LARGE SCALE GENOMIC DNA]</scope>
    <source>
        <strain evidence="5 6">51080</strain>
    </source>
</reference>
<dbReference type="EMBL" id="AORH01000010">
    <property type="protein sequence ID" value="ENY70141.1"/>
    <property type="molecule type" value="Genomic_DNA"/>
</dbReference>
<organism evidence="5 6">
    <name type="scientific">Mycoplasmopsis bovigenitalium 51080</name>
    <dbReference type="NCBI Taxonomy" id="1188235"/>
    <lineage>
        <taxon>Bacteria</taxon>
        <taxon>Bacillati</taxon>
        <taxon>Mycoplasmatota</taxon>
        <taxon>Mycoplasmoidales</taxon>
        <taxon>Metamycoplasmataceae</taxon>
        <taxon>Mycoplasmopsis</taxon>
    </lineage>
</organism>
<dbReference type="OrthoDB" id="400808at2"/>
<feature type="domain" description="Type I restriction modification DNA specificity" evidence="4">
    <location>
        <begin position="5"/>
        <end position="167"/>
    </location>
</feature>
<dbReference type="eggNOG" id="COG0732">
    <property type="taxonomic scope" value="Bacteria"/>
</dbReference>
<evidence type="ECO:0000256" key="1">
    <source>
        <dbReference type="ARBA" id="ARBA00010923"/>
    </source>
</evidence>
<dbReference type="PATRIC" id="fig|1188235.3.peg.142"/>
<proteinExistence type="inferred from homology"/>
<gene>
    <name evidence="5" type="ORF">MBVG_1340</name>
</gene>
<keyword evidence="2" id="KW-0680">Restriction system</keyword>
<sequence length="178" mass="20127">MKAMSGGTPNTDKADYYNGNIPFLSIADMTKQQKYIENTTKQISNLGLKNSSCWLVPANSLLLSIYASLGKTAINKANIATSQAILGIILKDLTEIQFYYYLLTKMENKKYWYKYISLGTQPNLSLSTVEESLIFNTELEEKIKIGNVFESLDTLITLHQHKSKNLKTLKSNLIKIFI</sequence>
<accession>N9VFJ4</accession>
<comment type="similarity">
    <text evidence="1">Belongs to the type-I restriction system S methylase family.</text>
</comment>
<comment type="caution">
    <text evidence="5">The sequence shown here is derived from an EMBL/GenBank/DDBJ whole genome shotgun (WGS) entry which is preliminary data.</text>
</comment>
<keyword evidence="3" id="KW-0238">DNA-binding</keyword>
<dbReference type="RefSeq" id="WP_004419180.1">
    <property type="nucleotide sequence ID" value="NZ_AORH01000010.1"/>
</dbReference>
<dbReference type="Gene3D" id="3.90.220.20">
    <property type="entry name" value="DNA methylase specificity domains"/>
    <property type="match status" value="1"/>
</dbReference>
<evidence type="ECO:0000256" key="2">
    <source>
        <dbReference type="ARBA" id="ARBA00022747"/>
    </source>
</evidence>
<evidence type="ECO:0000256" key="3">
    <source>
        <dbReference type="ARBA" id="ARBA00023125"/>
    </source>
</evidence>
<dbReference type="InterPro" id="IPR044946">
    <property type="entry name" value="Restrct_endonuc_typeI_TRD_sf"/>
</dbReference>
<dbReference type="GO" id="GO:0003677">
    <property type="term" value="F:DNA binding"/>
    <property type="evidence" value="ECO:0007669"/>
    <property type="project" value="UniProtKB-KW"/>
</dbReference>